<evidence type="ECO:0000313" key="2">
    <source>
        <dbReference type="Proteomes" id="UP000091857"/>
    </source>
</evidence>
<protein>
    <submittedName>
        <fullName evidence="1">Uncharacterized protein</fullName>
    </submittedName>
</protein>
<name>A0ACB7HD30_MANES</name>
<accession>A0ACB7HD30</accession>
<organism evidence="1 2">
    <name type="scientific">Manihot esculenta</name>
    <name type="common">Cassava</name>
    <name type="synonym">Jatropha manihot</name>
    <dbReference type="NCBI Taxonomy" id="3983"/>
    <lineage>
        <taxon>Eukaryota</taxon>
        <taxon>Viridiplantae</taxon>
        <taxon>Streptophyta</taxon>
        <taxon>Embryophyta</taxon>
        <taxon>Tracheophyta</taxon>
        <taxon>Spermatophyta</taxon>
        <taxon>Magnoliopsida</taxon>
        <taxon>eudicotyledons</taxon>
        <taxon>Gunneridae</taxon>
        <taxon>Pentapetalae</taxon>
        <taxon>rosids</taxon>
        <taxon>fabids</taxon>
        <taxon>Malpighiales</taxon>
        <taxon>Euphorbiaceae</taxon>
        <taxon>Crotonoideae</taxon>
        <taxon>Manihoteae</taxon>
        <taxon>Manihot</taxon>
    </lineage>
</organism>
<evidence type="ECO:0000313" key="1">
    <source>
        <dbReference type="EMBL" id="KAG8650657.1"/>
    </source>
</evidence>
<reference evidence="2" key="1">
    <citation type="journal article" date="2016" name="Nat. Biotechnol.">
        <title>Sequencing wild and cultivated cassava and related species reveals extensive interspecific hybridization and genetic diversity.</title>
        <authorList>
            <person name="Bredeson J.V."/>
            <person name="Lyons J.B."/>
            <person name="Prochnik S.E."/>
            <person name="Wu G.A."/>
            <person name="Ha C.M."/>
            <person name="Edsinger-Gonzales E."/>
            <person name="Grimwood J."/>
            <person name="Schmutz J."/>
            <person name="Rabbi I.Y."/>
            <person name="Egesi C."/>
            <person name="Nauluvula P."/>
            <person name="Lebot V."/>
            <person name="Ndunguru J."/>
            <person name="Mkamilo G."/>
            <person name="Bart R.S."/>
            <person name="Setter T.L."/>
            <person name="Gleadow R.M."/>
            <person name="Kulakow P."/>
            <person name="Ferguson M.E."/>
            <person name="Rounsley S."/>
            <person name="Rokhsar D.S."/>
        </authorList>
    </citation>
    <scope>NUCLEOTIDE SEQUENCE [LARGE SCALE GENOMIC DNA]</scope>
    <source>
        <strain evidence="2">cv. AM560-2</strain>
    </source>
</reference>
<keyword evidence="2" id="KW-1185">Reference proteome</keyword>
<dbReference type="Proteomes" id="UP000091857">
    <property type="component" value="Chromosome 7"/>
</dbReference>
<proteinExistence type="predicted"/>
<sequence length="209" mass="24029">MIEGIIEKEEAADKMILLPSLKSVVLKCLPRFSRLCSGWSNVECPLLEEMSIHECPNLKNIFAMQTLVNTIDELHTPFLHKMFSNLEKFSLDKKSTITILGFQFPTGFFSKVKVLELSFFLNKYHVPLFSLLPIFPNLERFEVLDSSLDKLLPEGLGGDQKDITAIPHIRDLKLYNIHDLKHIWNPDCQLRDPLLQSLEAYMEPRLSTA</sequence>
<dbReference type="EMBL" id="CM004393">
    <property type="protein sequence ID" value="KAG8650657.1"/>
    <property type="molecule type" value="Genomic_DNA"/>
</dbReference>
<gene>
    <name evidence="1" type="ORF">MANES_07G062364v8</name>
</gene>
<comment type="caution">
    <text evidence="1">The sequence shown here is derived from an EMBL/GenBank/DDBJ whole genome shotgun (WGS) entry which is preliminary data.</text>
</comment>